<evidence type="ECO:0000313" key="2">
    <source>
        <dbReference type="EMBL" id="NBI27902.1"/>
    </source>
</evidence>
<proteinExistence type="predicted"/>
<evidence type="ECO:0000256" key="1">
    <source>
        <dbReference type="SAM" id="Phobius"/>
    </source>
</evidence>
<dbReference type="RefSeq" id="WP_160644307.1">
    <property type="nucleotide sequence ID" value="NZ_SIJB01000007.1"/>
</dbReference>
<feature type="transmembrane region" description="Helical" evidence="1">
    <location>
        <begin position="249"/>
        <end position="275"/>
    </location>
</feature>
<keyword evidence="1" id="KW-1133">Transmembrane helix</keyword>
<accession>A0A6N9PYL4</accession>
<feature type="transmembrane region" description="Helical" evidence="1">
    <location>
        <begin position="167"/>
        <end position="187"/>
    </location>
</feature>
<dbReference type="AlphaFoldDB" id="A0A6N9PYL4"/>
<organism evidence="2 3">
    <name type="scientific">Chengkuizengella marina</name>
    <dbReference type="NCBI Taxonomy" id="2507566"/>
    <lineage>
        <taxon>Bacteria</taxon>
        <taxon>Bacillati</taxon>
        <taxon>Bacillota</taxon>
        <taxon>Bacilli</taxon>
        <taxon>Bacillales</taxon>
        <taxon>Paenibacillaceae</taxon>
        <taxon>Chengkuizengella</taxon>
    </lineage>
</organism>
<feature type="transmembrane region" description="Helical" evidence="1">
    <location>
        <begin position="64"/>
        <end position="97"/>
    </location>
</feature>
<feature type="transmembrane region" description="Helical" evidence="1">
    <location>
        <begin position="117"/>
        <end position="147"/>
    </location>
</feature>
<keyword evidence="3" id="KW-1185">Reference proteome</keyword>
<dbReference type="EMBL" id="SIJB01000007">
    <property type="protein sequence ID" value="NBI27902.1"/>
    <property type="molecule type" value="Genomic_DNA"/>
</dbReference>
<evidence type="ECO:0008006" key="4">
    <source>
        <dbReference type="Google" id="ProtNLM"/>
    </source>
</evidence>
<protein>
    <recommendedName>
        <fullName evidence="4">DUF4129 domain-containing protein</fullName>
    </recommendedName>
</protein>
<name>A0A6N9PYL4_9BACL</name>
<evidence type="ECO:0000313" key="3">
    <source>
        <dbReference type="Proteomes" id="UP000448943"/>
    </source>
</evidence>
<sequence length="396" mass="46693">MLSFIKDHYLVWVNYIYEAFFVYYVVILLSLLHQQIPLYVPFIITYVVGTFPITWGIIKGGSTLIYSFISLLVIFIFALLFDFTIYHTILITIISIWRFTVYLNEEKQEGLEKQIMFSLLIIPFCLLWFTDFMVDHVLYLFFIQIILFPLVKRENVAINENRKENMWMFLSMIIVSLFIALCVYFILPILSEVIIYIVSFIFIYSLGRIVEWLVLKIGTIETIDEYFSEMESGGANEVPPSIEGVNSNMLLSTILTSLVYITVIIIVGLLFIYLYKRTKNVVIAKNSKSIMLPTELFEESESFMNIKQKYSFHNNKMIRKKIDRFEHDLAKYGKGRKPSETIDHWLTRIDVDKNQSMKMIEVYKKARYGVEKINKQDKRSFIDSIKKIKGNFKKKI</sequence>
<keyword evidence="1" id="KW-0472">Membrane</keyword>
<dbReference type="OrthoDB" id="2987426at2"/>
<feature type="transmembrane region" description="Helical" evidence="1">
    <location>
        <begin position="194"/>
        <end position="215"/>
    </location>
</feature>
<reference evidence="2 3" key="1">
    <citation type="submission" date="2019-01" db="EMBL/GenBank/DDBJ databases">
        <title>Chengkuizengella sp. nov., isolated from deep-sea sediment of East Pacific Ocean.</title>
        <authorList>
            <person name="Yang J."/>
            <person name="Lai Q."/>
            <person name="Shao Z."/>
        </authorList>
    </citation>
    <scope>NUCLEOTIDE SEQUENCE [LARGE SCALE GENOMIC DNA]</scope>
    <source>
        <strain evidence="2 3">YPA3-1-1</strain>
    </source>
</reference>
<comment type="caution">
    <text evidence="2">The sequence shown here is derived from an EMBL/GenBank/DDBJ whole genome shotgun (WGS) entry which is preliminary data.</text>
</comment>
<feature type="transmembrane region" description="Helical" evidence="1">
    <location>
        <begin position="12"/>
        <end position="31"/>
    </location>
</feature>
<keyword evidence="1" id="KW-0812">Transmembrane</keyword>
<dbReference type="Proteomes" id="UP000448943">
    <property type="component" value="Unassembled WGS sequence"/>
</dbReference>
<feature type="transmembrane region" description="Helical" evidence="1">
    <location>
        <begin position="38"/>
        <end position="58"/>
    </location>
</feature>
<gene>
    <name evidence="2" type="ORF">ERL59_02865</name>
</gene>